<organism evidence="3 4">
    <name type="scientific">Aliishimia ponticola</name>
    <dbReference type="NCBI Taxonomy" id="2499833"/>
    <lineage>
        <taxon>Bacteria</taxon>
        <taxon>Pseudomonadati</taxon>
        <taxon>Pseudomonadota</taxon>
        <taxon>Alphaproteobacteria</taxon>
        <taxon>Rhodobacterales</taxon>
        <taxon>Paracoccaceae</taxon>
        <taxon>Aliishimia</taxon>
    </lineage>
</organism>
<name>A0A4S4NF65_9RHOB</name>
<dbReference type="InterPro" id="IPR038364">
    <property type="entry name" value="Urocanase_central_sf"/>
</dbReference>
<dbReference type="RefSeq" id="WP_136461096.1">
    <property type="nucleotide sequence ID" value="NZ_SRKY01000001.1"/>
</dbReference>
<dbReference type="InterPro" id="IPR036190">
    <property type="entry name" value="Urocanase_sf"/>
</dbReference>
<evidence type="ECO:0000313" key="3">
    <source>
        <dbReference type="EMBL" id="THH38204.1"/>
    </source>
</evidence>
<comment type="caution">
    <text evidence="3">The sequence shown here is derived from an EMBL/GenBank/DDBJ whole genome shotgun (WGS) entry which is preliminary data.</text>
</comment>
<keyword evidence="4" id="KW-1185">Reference proteome</keyword>
<dbReference type="EMBL" id="SRKY01000001">
    <property type="protein sequence ID" value="THH38204.1"/>
    <property type="molecule type" value="Genomic_DNA"/>
</dbReference>
<sequence length="115" mass="12661">MARSGDGRSCTGHDSLYRGMAENPQALVVHDGEKTYSLGAALAMIDRCTKAGEARSVALLGNAADLFPEIHRQGLRPDIVTDQARKDLLPDNADLHNWRDMARDHGRRRPGTLRN</sequence>
<feature type="compositionally biased region" description="Basic and acidic residues" evidence="1">
    <location>
        <begin position="90"/>
        <end position="104"/>
    </location>
</feature>
<feature type="region of interest" description="Disordered" evidence="1">
    <location>
        <begin position="90"/>
        <end position="115"/>
    </location>
</feature>
<dbReference type="SUPFAM" id="SSF111326">
    <property type="entry name" value="Urocanase"/>
    <property type="match status" value="1"/>
</dbReference>
<dbReference type="Proteomes" id="UP000306602">
    <property type="component" value="Unassembled WGS sequence"/>
</dbReference>
<dbReference type="AlphaFoldDB" id="A0A4S4NF65"/>
<evidence type="ECO:0000313" key="4">
    <source>
        <dbReference type="Proteomes" id="UP000306602"/>
    </source>
</evidence>
<evidence type="ECO:0000256" key="1">
    <source>
        <dbReference type="SAM" id="MobiDB-lite"/>
    </source>
</evidence>
<dbReference type="Gene3D" id="3.40.50.10730">
    <property type="entry name" value="Urocanase like domains"/>
    <property type="match status" value="1"/>
</dbReference>
<accession>A0A4S4NF65</accession>
<dbReference type="Pfam" id="PF01175">
    <property type="entry name" value="Urocanase"/>
    <property type="match status" value="1"/>
</dbReference>
<proteinExistence type="predicted"/>
<dbReference type="InterPro" id="IPR035085">
    <property type="entry name" value="Urocanase_Rossmann-like"/>
</dbReference>
<feature type="compositionally biased region" description="Basic residues" evidence="1">
    <location>
        <begin position="105"/>
        <end position="115"/>
    </location>
</feature>
<reference evidence="3 4" key="1">
    <citation type="submission" date="2019-04" db="EMBL/GenBank/DDBJ databases">
        <title>Shimia ponticola sp. nov., isolated from seawater.</title>
        <authorList>
            <person name="Kim Y.-O."/>
            <person name="Yoon J.-H."/>
        </authorList>
    </citation>
    <scope>NUCLEOTIDE SEQUENCE [LARGE SCALE GENOMIC DNA]</scope>
    <source>
        <strain evidence="3 4">MYP11</strain>
    </source>
</reference>
<feature type="domain" description="Urocanase Rossmann-like" evidence="2">
    <location>
        <begin position="34"/>
        <end position="84"/>
    </location>
</feature>
<evidence type="ECO:0000259" key="2">
    <source>
        <dbReference type="Pfam" id="PF01175"/>
    </source>
</evidence>
<protein>
    <recommendedName>
        <fullName evidence="2">Urocanase Rossmann-like domain-containing protein</fullName>
    </recommendedName>
</protein>
<gene>
    <name evidence="3" type="ORF">E4Z66_01105</name>
</gene>